<dbReference type="Proteomes" id="UP000521748">
    <property type="component" value="Unassembled WGS sequence"/>
</dbReference>
<dbReference type="Gene3D" id="2.40.50.140">
    <property type="entry name" value="Nucleic acid-binding proteins"/>
    <property type="match status" value="1"/>
</dbReference>
<dbReference type="EMBL" id="JACBYQ010000001">
    <property type="protein sequence ID" value="NYE94278.1"/>
    <property type="molecule type" value="Genomic_DNA"/>
</dbReference>
<evidence type="ECO:0000256" key="2">
    <source>
        <dbReference type="ARBA" id="ARBA00022692"/>
    </source>
</evidence>
<evidence type="ECO:0000256" key="3">
    <source>
        <dbReference type="ARBA" id="ARBA00022989"/>
    </source>
</evidence>
<keyword evidence="7" id="KW-0378">Hydrolase</keyword>
<organism evidence="7 8">
    <name type="scientific">Psychromicrobium silvestre</name>
    <dbReference type="NCBI Taxonomy" id="1645614"/>
    <lineage>
        <taxon>Bacteria</taxon>
        <taxon>Bacillati</taxon>
        <taxon>Actinomycetota</taxon>
        <taxon>Actinomycetes</taxon>
        <taxon>Micrococcales</taxon>
        <taxon>Micrococcaceae</taxon>
        <taxon>Psychromicrobium</taxon>
    </lineage>
</organism>
<protein>
    <submittedName>
        <fullName evidence="7">Membrane protein implicated in regulation of membrane protease activity</fullName>
    </submittedName>
</protein>
<sequence>MFEWLFENGWALWLIVFLILAGIEILTLDLFFILMSVGALAALISYFLGAQLWLQVVVFCVVALAMILFVRPIALRHLHKGPNDQRTNIDRLIGHPAVVVQAVSTEGGLVKIGGDTWSARTRGQTTLPAGSNVEVIQIEGATAIVTPLPTASSQGSPATPAGL</sequence>
<comment type="caution">
    <text evidence="7">The sequence shown here is derived from an EMBL/GenBank/DDBJ whole genome shotgun (WGS) entry which is preliminary data.</text>
</comment>
<dbReference type="AlphaFoldDB" id="A0A7Y9S475"/>
<dbReference type="SUPFAM" id="SSF141322">
    <property type="entry name" value="NfeD domain-like"/>
    <property type="match status" value="1"/>
</dbReference>
<evidence type="ECO:0000256" key="4">
    <source>
        <dbReference type="ARBA" id="ARBA00023136"/>
    </source>
</evidence>
<keyword evidence="2 5" id="KW-0812">Transmembrane</keyword>
<dbReference type="PANTHER" id="PTHR33507:SF3">
    <property type="entry name" value="INNER MEMBRANE PROTEIN YBBJ"/>
    <property type="match status" value="1"/>
</dbReference>
<dbReference type="PANTHER" id="PTHR33507">
    <property type="entry name" value="INNER MEMBRANE PROTEIN YBBJ"/>
    <property type="match status" value="1"/>
</dbReference>
<evidence type="ECO:0000313" key="7">
    <source>
        <dbReference type="EMBL" id="NYE94278.1"/>
    </source>
</evidence>
<dbReference type="GO" id="GO:0005886">
    <property type="term" value="C:plasma membrane"/>
    <property type="evidence" value="ECO:0007669"/>
    <property type="project" value="TreeGrafter"/>
</dbReference>
<gene>
    <name evidence="7" type="ORF">FHU41_000499</name>
</gene>
<keyword evidence="8" id="KW-1185">Reference proteome</keyword>
<name>A0A7Y9S475_9MICC</name>
<dbReference type="InterPro" id="IPR002810">
    <property type="entry name" value="NfeD-like_C"/>
</dbReference>
<evidence type="ECO:0000313" key="8">
    <source>
        <dbReference type="Proteomes" id="UP000521748"/>
    </source>
</evidence>
<dbReference type="GO" id="GO:0006508">
    <property type="term" value="P:proteolysis"/>
    <property type="evidence" value="ECO:0007669"/>
    <property type="project" value="UniProtKB-KW"/>
</dbReference>
<keyword evidence="4 5" id="KW-0472">Membrane</keyword>
<evidence type="ECO:0000256" key="1">
    <source>
        <dbReference type="ARBA" id="ARBA00004141"/>
    </source>
</evidence>
<accession>A0A7Y9S475</accession>
<evidence type="ECO:0000256" key="5">
    <source>
        <dbReference type="SAM" id="Phobius"/>
    </source>
</evidence>
<proteinExistence type="predicted"/>
<keyword evidence="7" id="KW-0645">Protease</keyword>
<comment type="subcellular location">
    <subcellularLocation>
        <location evidence="1">Membrane</location>
        <topology evidence="1">Multi-pass membrane protein</topology>
    </subcellularLocation>
</comment>
<dbReference type="InterPro" id="IPR052165">
    <property type="entry name" value="Membrane_assoc_protease"/>
</dbReference>
<feature type="transmembrane region" description="Helical" evidence="5">
    <location>
        <begin position="12"/>
        <end position="44"/>
    </location>
</feature>
<feature type="domain" description="NfeD-like C-terminal" evidence="6">
    <location>
        <begin position="90"/>
        <end position="147"/>
    </location>
</feature>
<dbReference type="Pfam" id="PF01957">
    <property type="entry name" value="NfeD"/>
    <property type="match status" value="1"/>
</dbReference>
<feature type="transmembrane region" description="Helical" evidence="5">
    <location>
        <begin position="50"/>
        <end position="70"/>
    </location>
</feature>
<dbReference type="InterPro" id="IPR012340">
    <property type="entry name" value="NA-bd_OB-fold"/>
</dbReference>
<reference evidence="7 8" key="1">
    <citation type="submission" date="2020-07" db="EMBL/GenBank/DDBJ databases">
        <title>Sequencing the genomes of 1000 actinobacteria strains.</title>
        <authorList>
            <person name="Klenk H.-P."/>
        </authorList>
    </citation>
    <scope>NUCLEOTIDE SEQUENCE [LARGE SCALE GENOMIC DNA]</scope>
    <source>
        <strain evidence="7 8">DSM 102047</strain>
    </source>
</reference>
<keyword evidence="3 5" id="KW-1133">Transmembrane helix</keyword>
<evidence type="ECO:0000259" key="6">
    <source>
        <dbReference type="Pfam" id="PF01957"/>
    </source>
</evidence>
<dbReference type="RefSeq" id="WP_179388059.1">
    <property type="nucleotide sequence ID" value="NZ_JACBYQ010000001.1"/>
</dbReference>
<dbReference type="GO" id="GO:0008233">
    <property type="term" value="F:peptidase activity"/>
    <property type="evidence" value="ECO:0007669"/>
    <property type="project" value="UniProtKB-KW"/>
</dbReference>